<name>A0ABD0M970_9CAEN</name>
<dbReference type="AlphaFoldDB" id="A0ABD0M970"/>
<gene>
    <name evidence="1" type="ORF">BaRGS_00000612</name>
</gene>
<keyword evidence="2" id="KW-1185">Reference proteome</keyword>
<dbReference type="EMBL" id="JACVVK020000002">
    <property type="protein sequence ID" value="KAK7508373.1"/>
    <property type="molecule type" value="Genomic_DNA"/>
</dbReference>
<dbReference type="Proteomes" id="UP001519460">
    <property type="component" value="Unassembled WGS sequence"/>
</dbReference>
<evidence type="ECO:0000313" key="1">
    <source>
        <dbReference type="EMBL" id="KAK7508373.1"/>
    </source>
</evidence>
<protein>
    <submittedName>
        <fullName evidence="1">Uncharacterized protein</fullName>
    </submittedName>
</protein>
<evidence type="ECO:0000313" key="2">
    <source>
        <dbReference type="Proteomes" id="UP001519460"/>
    </source>
</evidence>
<accession>A0ABD0M970</accession>
<sequence length="81" mass="8569">MGNDVSVVVSLAAPAPTVARGSPGHKQIISVPWRLTRVQLMVLDANCVTARAAMVFLKKKGGVTGAIRKSITDWTISPETP</sequence>
<organism evidence="1 2">
    <name type="scientific">Batillaria attramentaria</name>
    <dbReference type="NCBI Taxonomy" id="370345"/>
    <lineage>
        <taxon>Eukaryota</taxon>
        <taxon>Metazoa</taxon>
        <taxon>Spiralia</taxon>
        <taxon>Lophotrochozoa</taxon>
        <taxon>Mollusca</taxon>
        <taxon>Gastropoda</taxon>
        <taxon>Caenogastropoda</taxon>
        <taxon>Sorbeoconcha</taxon>
        <taxon>Cerithioidea</taxon>
        <taxon>Batillariidae</taxon>
        <taxon>Batillaria</taxon>
    </lineage>
</organism>
<proteinExistence type="predicted"/>
<reference evidence="1 2" key="1">
    <citation type="journal article" date="2023" name="Sci. Data">
        <title>Genome assembly of the Korean intertidal mud-creeper Batillaria attramentaria.</title>
        <authorList>
            <person name="Patra A.K."/>
            <person name="Ho P.T."/>
            <person name="Jun S."/>
            <person name="Lee S.J."/>
            <person name="Kim Y."/>
            <person name="Won Y.J."/>
        </authorList>
    </citation>
    <scope>NUCLEOTIDE SEQUENCE [LARGE SCALE GENOMIC DNA]</scope>
    <source>
        <strain evidence="1">Wonlab-2016</strain>
    </source>
</reference>
<comment type="caution">
    <text evidence="1">The sequence shown here is derived from an EMBL/GenBank/DDBJ whole genome shotgun (WGS) entry which is preliminary data.</text>
</comment>